<evidence type="ECO:0000259" key="2">
    <source>
        <dbReference type="PROSITE" id="PS51502"/>
    </source>
</evidence>
<protein>
    <submittedName>
        <fullName evidence="3">Stress protein</fullName>
    </submittedName>
</protein>
<dbReference type="EMBL" id="PGVE01000017">
    <property type="protein sequence ID" value="PLS08490.1"/>
    <property type="molecule type" value="Genomic_DNA"/>
</dbReference>
<dbReference type="SMART" id="SM00886">
    <property type="entry name" value="Dabb"/>
    <property type="match status" value="1"/>
</dbReference>
<dbReference type="InterPro" id="IPR044662">
    <property type="entry name" value="HS1/DABB1-like"/>
</dbReference>
<dbReference type="RefSeq" id="WP_101646508.1">
    <property type="nucleotide sequence ID" value="NZ_PGVE01000017.1"/>
</dbReference>
<comment type="subunit">
    <text evidence="1">Homodimer.</text>
</comment>
<dbReference type="OrthoDB" id="9808130at2"/>
<sequence>MIEHIVLLKFSQVTTEEQKEELIRRTLLLKNAIPGIVDIQQGVNFSTRSQGFDMGLTVRFVDRTSLENYGPHPAHQEVFSYLQEIGLKDSIIVDFEIKL</sequence>
<reference evidence="3 4" key="1">
    <citation type="submission" date="2017-11" db="EMBL/GenBank/DDBJ databases">
        <title>Comparitive Functional Genomics of Dry Heat Resistant strains isolated from the Viking Spacecraft.</title>
        <authorList>
            <person name="Seuylemezian A."/>
            <person name="Cooper K."/>
            <person name="Vaishampayan P."/>
        </authorList>
    </citation>
    <scope>NUCLEOTIDE SEQUENCE [LARGE SCALE GENOMIC DNA]</scope>
    <source>
        <strain evidence="3 4">V32-6</strain>
    </source>
</reference>
<dbReference type="AlphaFoldDB" id="A0A2N5HSJ5"/>
<comment type="caution">
    <text evidence="3">The sequence shown here is derived from an EMBL/GenBank/DDBJ whole genome shotgun (WGS) entry which is preliminary data.</text>
</comment>
<dbReference type="InterPro" id="IPR011008">
    <property type="entry name" value="Dimeric_a/b-barrel"/>
</dbReference>
<dbReference type="SUPFAM" id="SSF54909">
    <property type="entry name" value="Dimeric alpha+beta barrel"/>
    <property type="match status" value="1"/>
</dbReference>
<dbReference type="PANTHER" id="PTHR33178:SF10">
    <property type="entry name" value="STRESS-RESPONSE A_B BARREL DOMAIN-CONTAINING PROTEIN"/>
    <property type="match status" value="1"/>
</dbReference>
<feature type="domain" description="Stress-response A/B barrel" evidence="2">
    <location>
        <begin position="2"/>
        <end position="95"/>
    </location>
</feature>
<accession>A0A2N5HSJ5</accession>
<name>A0A2N5HSJ5_9BACI</name>
<gene>
    <name evidence="3" type="ORF">CVD27_03560</name>
</gene>
<dbReference type="Gene3D" id="3.30.70.100">
    <property type="match status" value="1"/>
</dbReference>
<keyword evidence="4" id="KW-1185">Reference proteome</keyword>
<evidence type="ECO:0000256" key="1">
    <source>
        <dbReference type="ARBA" id="ARBA00011738"/>
    </source>
</evidence>
<dbReference type="Proteomes" id="UP000234950">
    <property type="component" value="Unassembled WGS sequence"/>
</dbReference>
<dbReference type="Pfam" id="PF07876">
    <property type="entry name" value="Dabb"/>
    <property type="match status" value="1"/>
</dbReference>
<organism evidence="3 4">
    <name type="scientific">Neobacillus cucumis</name>
    <dbReference type="NCBI Taxonomy" id="1740721"/>
    <lineage>
        <taxon>Bacteria</taxon>
        <taxon>Bacillati</taxon>
        <taxon>Bacillota</taxon>
        <taxon>Bacilli</taxon>
        <taxon>Bacillales</taxon>
        <taxon>Bacillaceae</taxon>
        <taxon>Neobacillus</taxon>
    </lineage>
</organism>
<evidence type="ECO:0000313" key="4">
    <source>
        <dbReference type="Proteomes" id="UP000234950"/>
    </source>
</evidence>
<dbReference type="PROSITE" id="PS51502">
    <property type="entry name" value="S_R_A_B_BARREL"/>
    <property type="match status" value="1"/>
</dbReference>
<dbReference type="InterPro" id="IPR013097">
    <property type="entry name" value="Dabb"/>
</dbReference>
<proteinExistence type="predicted"/>
<evidence type="ECO:0000313" key="3">
    <source>
        <dbReference type="EMBL" id="PLS08490.1"/>
    </source>
</evidence>
<dbReference type="PANTHER" id="PTHR33178">
    <property type="match status" value="1"/>
</dbReference>